<accession>A0ABD1LQW4</accession>
<dbReference type="InterPro" id="IPR000467">
    <property type="entry name" value="G_patch_dom"/>
</dbReference>
<feature type="region of interest" description="Disordered" evidence="1">
    <location>
        <begin position="1"/>
        <end position="22"/>
    </location>
</feature>
<dbReference type="PANTHER" id="PTHR32108:SF9">
    <property type="entry name" value="REVERSE TRANSCRIPTASE RNASE H-LIKE DOMAIN-CONTAINING PROTEIN"/>
    <property type="match status" value="1"/>
</dbReference>
<feature type="region of interest" description="Disordered" evidence="1">
    <location>
        <begin position="383"/>
        <end position="405"/>
    </location>
</feature>
<feature type="compositionally biased region" description="Basic and acidic residues" evidence="1">
    <location>
        <begin position="89"/>
        <end position="112"/>
    </location>
</feature>
<reference evidence="3 4" key="1">
    <citation type="submission" date="2024-08" db="EMBL/GenBank/DDBJ databases">
        <title>Insights into the chromosomal genome structure of Flemingia macrophylla.</title>
        <authorList>
            <person name="Ding Y."/>
            <person name="Zhao Y."/>
            <person name="Bi W."/>
            <person name="Wu M."/>
            <person name="Zhao G."/>
            <person name="Gong Y."/>
            <person name="Li W."/>
            <person name="Zhang P."/>
        </authorList>
    </citation>
    <scope>NUCLEOTIDE SEQUENCE [LARGE SCALE GENOMIC DNA]</scope>
    <source>
        <strain evidence="3">DYQJB</strain>
        <tissue evidence="3">Leaf</tissue>
    </source>
</reference>
<dbReference type="Proteomes" id="UP001603857">
    <property type="component" value="Unassembled WGS sequence"/>
</dbReference>
<dbReference type="EMBL" id="JBGMDY010000008">
    <property type="protein sequence ID" value="KAL2325866.1"/>
    <property type="molecule type" value="Genomic_DNA"/>
</dbReference>
<dbReference type="PROSITE" id="PS50174">
    <property type="entry name" value="G_PATCH"/>
    <property type="match status" value="1"/>
</dbReference>
<protein>
    <recommendedName>
        <fullName evidence="2">G-patch domain-containing protein</fullName>
    </recommendedName>
</protein>
<dbReference type="CDD" id="cd00303">
    <property type="entry name" value="retropepsin_like"/>
    <property type="match status" value="1"/>
</dbReference>
<dbReference type="PANTHER" id="PTHR32108">
    <property type="entry name" value="DNA-DIRECTED RNA POLYMERASE SUBUNIT ALPHA"/>
    <property type="match status" value="1"/>
</dbReference>
<dbReference type="Pfam" id="PF01585">
    <property type="entry name" value="G-patch"/>
    <property type="match status" value="1"/>
</dbReference>
<name>A0ABD1LQW4_9FABA</name>
<gene>
    <name evidence="3" type="ORF">Fmac_024924</name>
</gene>
<evidence type="ECO:0000313" key="4">
    <source>
        <dbReference type="Proteomes" id="UP001603857"/>
    </source>
</evidence>
<dbReference type="Gene3D" id="2.40.70.10">
    <property type="entry name" value="Acid Proteases"/>
    <property type="match status" value="1"/>
</dbReference>
<evidence type="ECO:0000259" key="2">
    <source>
        <dbReference type="PROSITE" id="PS50174"/>
    </source>
</evidence>
<keyword evidence="4" id="KW-1185">Reference proteome</keyword>
<dbReference type="AlphaFoldDB" id="A0ABD1LQW4"/>
<dbReference type="InterPro" id="IPR021109">
    <property type="entry name" value="Peptidase_aspartic_dom_sf"/>
</dbReference>
<comment type="caution">
    <text evidence="3">The sequence shown here is derived from an EMBL/GenBank/DDBJ whole genome shotgun (WGS) entry which is preliminary data.</text>
</comment>
<dbReference type="SMART" id="SM00443">
    <property type="entry name" value="G_patch"/>
    <property type="match status" value="1"/>
</dbReference>
<proteinExistence type="predicted"/>
<organism evidence="3 4">
    <name type="scientific">Flemingia macrophylla</name>
    <dbReference type="NCBI Taxonomy" id="520843"/>
    <lineage>
        <taxon>Eukaryota</taxon>
        <taxon>Viridiplantae</taxon>
        <taxon>Streptophyta</taxon>
        <taxon>Embryophyta</taxon>
        <taxon>Tracheophyta</taxon>
        <taxon>Spermatophyta</taxon>
        <taxon>Magnoliopsida</taxon>
        <taxon>eudicotyledons</taxon>
        <taxon>Gunneridae</taxon>
        <taxon>Pentapetalae</taxon>
        <taxon>rosids</taxon>
        <taxon>fabids</taxon>
        <taxon>Fabales</taxon>
        <taxon>Fabaceae</taxon>
        <taxon>Papilionoideae</taxon>
        <taxon>50 kb inversion clade</taxon>
        <taxon>NPAAA clade</taxon>
        <taxon>indigoferoid/millettioid clade</taxon>
        <taxon>Phaseoleae</taxon>
        <taxon>Flemingia</taxon>
    </lineage>
</organism>
<evidence type="ECO:0000256" key="1">
    <source>
        <dbReference type="SAM" id="MobiDB-lite"/>
    </source>
</evidence>
<sequence>MERTPFIIKNTPTATPQDDHKPQPLVIHVNKEEGPVASLRILTPSPFPYASNKDVPLRYEMHTSLDEDISNIAGIGGMTRNGRVYSPKDMQDKAPREKEQKETEEKEKKSKDEADELLQFIRQSECSIVDQLNRTPAKITLLSLIMSSEPHRKALLKVLNEAYVSHSISQDKFEGIVGNIIANDHLTFIDEEIHLEESNHNKPLHISVKCKEYLISKVLVDNGSSLNVMPKRTLDQVMIKGIHMHPSNKIVQAFDGSKREVIGEVNLPIQVMDMTPAYSCLLGRPWIHDVKVVPSMFHQKVKFVVGDKLITVQAEDDMLISKPSTLPYVDATEEAIETSFQALEIANVEKHPRNMEKAVHIMTKNGYYLGQGLGKYSQGVSEPPIIKDNPRRQGLGYDPAKGQASSSKGKFLQFKKGEFQMSAAPVIIKCSLPAFDLCESNDC</sequence>
<feature type="region of interest" description="Disordered" evidence="1">
    <location>
        <begin position="77"/>
        <end position="112"/>
    </location>
</feature>
<feature type="domain" description="G-patch" evidence="2">
    <location>
        <begin position="354"/>
        <end position="400"/>
    </location>
</feature>
<evidence type="ECO:0000313" key="3">
    <source>
        <dbReference type="EMBL" id="KAL2325866.1"/>
    </source>
</evidence>